<dbReference type="AlphaFoldDB" id="A0A6A5VG94"/>
<dbReference type="PANTHER" id="PTHR24148:SF64">
    <property type="entry name" value="HETEROKARYON INCOMPATIBILITY DOMAIN-CONTAINING PROTEIN"/>
    <property type="match status" value="1"/>
</dbReference>
<accession>A0A6A5VG94</accession>
<reference evidence="2" key="1">
    <citation type="journal article" date="2020" name="Stud. Mycol.">
        <title>101 Dothideomycetes genomes: a test case for predicting lifestyles and emergence of pathogens.</title>
        <authorList>
            <person name="Haridas S."/>
            <person name="Albert R."/>
            <person name="Binder M."/>
            <person name="Bloem J."/>
            <person name="Labutti K."/>
            <person name="Salamov A."/>
            <person name="Andreopoulos B."/>
            <person name="Baker S."/>
            <person name="Barry K."/>
            <person name="Bills G."/>
            <person name="Bluhm B."/>
            <person name="Cannon C."/>
            <person name="Castanera R."/>
            <person name="Culley D."/>
            <person name="Daum C."/>
            <person name="Ezra D."/>
            <person name="Gonzalez J."/>
            <person name="Henrissat B."/>
            <person name="Kuo A."/>
            <person name="Liang C."/>
            <person name="Lipzen A."/>
            <person name="Lutzoni F."/>
            <person name="Magnuson J."/>
            <person name="Mondo S."/>
            <person name="Nolan M."/>
            <person name="Ohm R."/>
            <person name="Pangilinan J."/>
            <person name="Park H.-J."/>
            <person name="Ramirez L."/>
            <person name="Alfaro M."/>
            <person name="Sun H."/>
            <person name="Tritt A."/>
            <person name="Yoshinaga Y."/>
            <person name="Zwiers L.-H."/>
            <person name="Turgeon B."/>
            <person name="Goodwin S."/>
            <person name="Spatafora J."/>
            <person name="Crous P."/>
            <person name="Grigoriev I."/>
        </authorList>
    </citation>
    <scope>NUCLEOTIDE SEQUENCE</scope>
    <source>
        <strain evidence="2">CBS 107.79</strain>
    </source>
</reference>
<gene>
    <name evidence="2" type="ORF">BU23DRAFT_432353</name>
</gene>
<evidence type="ECO:0000313" key="3">
    <source>
        <dbReference type="Proteomes" id="UP000800036"/>
    </source>
</evidence>
<organism evidence="2 3">
    <name type="scientific">Bimuria novae-zelandiae CBS 107.79</name>
    <dbReference type="NCBI Taxonomy" id="1447943"/>
    <lineage>
        <taxon>Eukaryota</taxon>
        <taxon>Fungi</taxon>
        <taxon>Dikarya</taxon>
        <taxon>Ascomycota</taxon>
        <taxon>Pezizomycotina</taxon>
        <taxon>Dothideomycetes</taxon>
        <taxon>Pleosporomycetidae</taxon>
        <taxon>Pleosporales</taxon>
        <taxon>Massarineae</taxon>
        <taxon>Didymosphaeriaceae</taxon>
        <taxon>Bimuria</taxon>
    </lineage>
</organism>
<evidence type="ECO:0000259" key="1">
    <source>
        <dbReference type="Pfam" id="PF06985"/>
    </source>
</evidence>
<protein>
    <submittedName>
        <fullName evidence="2">HET-domain-containing protein</fullName>
    </submittedName>
</protein>
<dbReference type="PANTHER" id="PTHR24148">
    <property type="entry name" value="ANKYRIN REPEAT DOMAIN-CONTAINING PROTEIN 39 HOMOLOG-RELATED"/>
    <property type="match status" value="1"/>
</dbReference>
<dbReference type="InterPro" id="IPR010730">
    <property type="entry name" value="HET"/>
</dbReference>
<feature type="non-terminal residue" evidence="2">
    <location>
        <position position="117"/>
    </location>
</feature>
<keyword evidence="3" id="KW-1185">Reference proteome</keyword>
<feature type="domain" description="Heterokaryon incompatibility" evidence="1">
    <location>
        <begin position="32"/>
        <end position="115"/>
    </location>
</feature>
<feature type="non-terminal residue" evidence="2">
    <location>
        <position position="1"/>
    </location>
</feature>
<dbReference type="InterPro" id="IPR052895">
    <property type="entry name" value="HetReg/Transcr_Mod"/>
</dbReference>
<dbReference type="Proteomes" id="UP000800036">
    <property type="component" value="Unassembled WGS sequence"/>
</dbReference>
<dbReference type="EMBL" id="ML976669">
    <property type="protein sequence ID" value="KAF1975758.1"/>
    <property type="molecule type" value="Genomic_DNA"/>
</dbReference>
<evidence type="ECO:0000313" key="2">
    <source>
        <dbReference type="EMBL" id="KAF1975758.1"/>
    </source>
</evidence>
<dbReference type="OrthoDB" id="3553147at2759"/>
<proteinExistence type="predicted"/>
<sequence length="117" mass="13272">IRVCKLFPGTGDEPLQIDPQPCRVDAQTTLNYEAISWVWGSPLNSTTLSYRGQNITIRRNLEDALRAFRHADRPRTLWADALCINQEDLEEKGKQVVVMGTIYSHASSVLIWFGKDP</sequence>
<dbReference type="Pfam" id="PF06985">
    <property type="entry name" value="HET"/>
    <property type="match status" value="1"/>
</dbReference>
<name>A0A6A5VG94_9PLEO</name>